<evidence type="ECO:0008006" key="4">
    <source>
        <dbReference type="Google" id="ProtNLM"/>
    </source>
</evidence>
<keyword evidence="3" id="KW-1185">Reference proteome</keyword>
<evidence type="ECO:0000256" key="1">
    <source>
        <dbReference type="SAM" id="Phobius"/>
    </source>
</evidence>
<evidence type="ECO:0000313" key="3">
    <source>
        <dbReference type="Proteomes" id="UP000078532"/>
    </source>
</evidence>
<dbReference type="Proteomes" id="UP000078532">
    <property type="component" value="Unassembled WGS sequence"/>
</dbReference>
<keyword evidence="1" id="KW-1133">Transmembrane helix</keyword>
<proteinExistence type="predicted"/>
<name>A0A1B7LBD9_9FIRM</name>
<dbReference type="AlphaFoldDB" id="A0A1B7LBD9"/>
<organism evidence="2 3">
    <name type="scientific">Desulfotomaculum copahuensis</name>
    <dbReference type="NCBI Taxonomy" id="1838280"/>
    <lineage>
        <taxon>Bacteria</taxon>
        <taxon>Bacillati</taxon>
        <taxon>Bacillota</taxon>
        <taxon>Clostridia</taxon>
        <taxon>Eubacteriales</taxon>
        <taxon>Desulfotomaculaceae</taxon>
        <taxon>Desulfotomaculum</taxon>
    </lineage>
</organism>
<dbReference type="OrthoDB" id="1729963at2"/>
<protein>
    <recommendedName>
        <fullName evidence="4">Type 4 fimbrial biogenesis protein PilX N-terminal domain-containing protein</fullName>
    </recommendedName>
</protein>
<gene>
    <name evidence="2" type="ORF">A6M21_14755</name>
</gene>
<sequence length="183" mass="20812">MLDACACSRWNDRAFPRHSRGFAAVMVIMVTAVLFLLGSAVLALAAQHRQMAIRHYQQTQAYYIAEAGVQTVLADREWLNRLEGIVPDYNGDREKEYNNSKYYPADGDHTHSFGGGTFIVKAVLKQDFVMRNEKNEQVRYKVFRIYSTGTCAGNTRVLVVTVRVPTNGGPVERITWQEKYPLF</sequence>
<dbReference type="EMBL" id="LYVF01000191">
    <property type="protein sequence ID" value="OAT79857.1"/>
    <property type="molecule type" value="Genomic_DNA"/>
</dbReference>
<dbReference type="RefSeq" id="WP_066670727.1">
    <property type="nucleotide sequence ID" value="NZ_LYVF01000191.1"/>
</dbReference>
<feature type="transmembrane region" description="Helical" evidence="1">
    <location>
        <begin position="22"/>
        <end position="46"/>
    </location>
</feature>
<evidence type="ECO:0000313" key="2">
    <source>
        <dbReference type="EMBL" id="OAT79857.1"/>
    </source>
</evidence>
<keyword evidence="1" id="KW-0472">Membrane</keyword>
<dbReference type="STRING" id="1838280.A6M21_14755"/>
<comment type="caution">
    <text evidence="2">The sequence shown here is derived from an EMBL/GenBank/DDBJ whole genome shotgun (WGS) entry which is preliminary data.</text>
</comment>
<keyword evidence="1" id="KW-0812">Transmembrane</keyword>
<accession>A0A1B7LBD9</accession>
<reference evidence="2 3" key="1">
    <citation type="submission" date="2016-04" db="EMBL/GenBank/DDBJ databases">
        <authorList>
            <person name="Evans L.H."/>
            <person name="Alamgir A."/>
            <person name="Owens N."/>
            <person name="Weber N.D."/>
            <person name="Virtaneva K."/>
            <person name="Barbian K."/>
            <person name="Babar A."/>
            <person name="Rosenke K."/>
        </authorList>
    </citation>
    <scope>NUCLEOTIDE SEQUENCE [LARGE SCALE GENOMIC DNA]</scope>
    <source>
        <strain evidence="2 3">LMa1</strain>
    </source>
</reference>